<evidence type="ECO:0000256" key="1">
    <source>
        <dbReference type="SAM" id="SignalP"/>
    </source>
</evidence>
<dbReference type="EMBL" id="FNAV01000007">
    <property type="protein sequence ID" value="SDE77160.1"/>
    <property type="molecule type" value="Genomic_DNA"/>
</dbReference>
<protein>
    <recommendedName>
        <fullName evidence="4">DUF4148 domain-containing protein</fullName>
    </recommendedName>
</protein>
<keyword evidence="1" id="KW-0732">Signal</keyword>
<evidence type="ECO:0000313" key="2">
    <source>
        <dbReference type="EMBL" id="SDE77160.1"/>
    </source>
</evidence>
<gene>
    <name evidence="2" type="ORF">SAMN04488105_107178</name>
</gene>
<feature type="chain" id="PRO_5011729662" description="DUF4148 domain-containing protein" evidence="1">
    <location>
        <begin position="25"/>
        <end position="82"/>
    </location>
</feature>
<dbReference type="Proteomes" id="UP000198994">
    <property type="component" value="Unassembled WGS sequence"/>
</dbReference>
<reference evidence="3" key="1">
    <citation type="submission" date="2016-10" db="EMBL/GenBank/DDBJ databases">
        <authorList>
            <person name="Varghese N."/>
            <person name="Submissions S."/>
        </authorList>
    </citation>
    <scope>NUCLEOTIDE SEQUENCE [LARGE SCALE GENOMIC DNA]</scope>
    <source>
        <strain evidence="3">DSM 10146</strain>
    </source>
</reference>
<accession>A0A1G7FMN4</accession>
<name>A0A1G7FMN4_9RHOB</name>
<evidence type="ECO:0000313" key="3">
    <source>
        <dbReference type="Proteomes" id="UP000198994"/>
    </source>
</evidence>
<dbReference type="AlphaFoldDB" id="A0A1G7FMN4"/>
<sequence length="82" mass="8448">MKNVALIAAAALTAATTFAGVASAQTFKTGDFARSALERIAPDADVAALSNAQAVAVYQVVQDETGAANQKARAESMIRSYQ</sequence>
<organism evidence="2 3">
    <name type="scientific">Salipiger thiooxidans</name>
    <dbReference type="NCBI Taxonomy" id="282683"/>
    <lineage>
        <taxon>Bacteria</taxon>
        <taxon>Pseudomonadati</taxon>
        <taxon>Pseudomonadota</taxon>
        <taxon>Alphaproteobacteria</taxon>
        <taxon>Rhodobacterales</taxon>
        <taxon>Roseobacteraceae</taxon>
        <taxon>Salipiger</taxon>
    </lineage>
</organism>
<feature type="signal peptide" evidence="1">
    <location>
        <begin position="1"/>
        <end position="24"/>
    </location>
</feature>
<dbReference type="RefSeq" id="WP_008888169.1">
    <property type="nucleotide sequence ID" value="NZ_FNAV01000007.1"/>
</dbReference>
<proteinExistence type="predicted"/>
<evidence type="ECO:0008006" key="4">
    <source>
        <dbReference type="Google" id="ProtNLM"/>
    </source>
</evidence>
<keyword evidence="3" id="KW-1185">Reference proteome</keyword>